<dbReference type="InterPro" id="IPR027266">
    <property type="entry name" value="TrmE/GcvT-like"/>
</dbReference>
<dbReference type="InterPro" id="IPR004520">
    <property type="entry name" value="GTPase_MnmE"/>
</dbReference>
<comment type="subcellular location">
    <subcellularLocation>
        <location evidence="10">Cytoplasm</location>
    </subcellularLocation>
</comment>
<dbReference type="GO" id="GO:0005829">
    <property type="term" value="C:cytosol"/>
    <property type="evidence" value="ECO:0007669"/>
    <property type="project" value="TreeGrafter"/>
</dbReference>
<feature type="binding site" evidence="10">
    <location>
        <position position="609"/>
    </location>
    <ligand>
        <name>(6S)-5-formyl-5,6,7,8-tetrahydrofolate</name>
        <dbReference type="ChEBI" id="CHEBI:57457"/>
    </ligand>
</feature>
<gene>
    <name evidence="10 13" type="primary">mnmE</name>
    <name evidence="10" type="synonym">trmE</name>
    <name evidence="13" type="ORF">IAC23_09175</name>
</gene>
<dbReference type="CDD" id="cd14858">
    <property type="entry name" value="TrmE_N"/>
    <property type="match status" value="1"/>
</dbReference>
<dbReference type="InterPro" id="IPR025867">
    <property type="entry name" value="MnmE_helical"/>
</dbReference>
<dbReference type="InterPro" id="IPR027368">
    <property type="entry name" value="MnmE_dom2"/>
</dbReference>
<keyword evidence="2 10" id="KW-0963">Cytoplasm</keyword>
<dbReference type="InterPro" id="IPR018948">
    <property type="entry name" value="GTP-bd_TrmE_N"/>
</dbReference>
<comment type="function">
    <text evidence="10">Exhibits a very high intrinsic GTPase hydrolysis rate. Involved in the addition of a carboxymethylaminomethyl (cmnm) group at the wobble position (U34) of certain tRNAs, forming tRNA-cmnm(5)s(2)U34.</text>
</comment>
<dbReference type="GO" id="GO:0046872">
    <property type="term" value="F:metal ion binding"/>
    <property type="evidence" value="ECO:0007669"/>
    <property type="project" value="UniProtKB-KW"/>
</dbReference>
<dbReference type="Pfam" id="PF12631">
    <property type="entry name" value="MnmE_helical"/>
    <property type="match status" value="1"/>
</dbReference>
<dbReference type="CDD" id="cd04164">
    <property type="entry name" value="trmE"/>
    <property type="match status" value="1"/>
</dbReference>
<name>A0A9D9EFE0_9BACT</name>
<evidence type="ECO:0000256" key="8">
    <source>
        <dbReference type="ARBA" id="ARBA00022958"/>
    </source>
</evidence>
<keyword evidence="7 10" id="KW-0460">Magnesium</keyword>
<dbReference type="InterPro" id="IPR005225">
    <property type="entry name" value="Small_GTP-bd"/>
</dbReference>
<evidence type="ECO:0000259" key="12">
    <source>
        <dbReference type="PROSITE" id="PS51709"/>
    </source>
</evidence>
<dbReference type="NCBIfam" id="TIGR00231">
    <property type="entry name" value="small_GTP"/>
    <property type="match status" value="1"/>
</dbReference>
<dbReference type="Gene3D" id="3.40.50.300">
    <property type="entry name" value="P-loop containing nucleotide triphosphate hydrolases"/>
    <property type="match status" value="1"/>
</dbReference>
<comment type="similarity">
    <text evidence="1 10 11">Belongs to the TRAFAC class TrmE-Era-EngA-EngB-Septin-like GTPase superfamily. TrmE GTPase family.</text>
</comment>
<keyword evidence="6 10" id="KW-0378">Hydrolase</keyword>
<evidence type="ECO:0000256" key="7">
    <source>
        <dbReference type="ARBA" id="ARBA00022842"/>
    </source>
</evidence>
<proteinExistence type="inferred from homology"/>
<feature type="binding site" evidence="10">
    <location>
        <position position="258"/>
    </location>
    <ligand>
        <name>Mg(2+)</name>
        <dbReference type="ChEBI" id="CHEBI:18420"/>
    </ligand>
</feature>
<protein>
    <recommendedName>
        <fullName evidence="10">tRNA modification GTPase MnmE</fullName>
        <ecNumber evidence="10">3.6.-.-</ecNumber>
    </recommendedName>
</protein>
<comment type="subunit">
    <text evidence="10">Homodimer. Heterotetramer of two MnmE and two MnmG subunits.</text>
</comment>
<evidence type="ECO:0000256" key="2">
    <source>
        <dbReference type="ARBA" id="ARBA00022490"/>
    </source>
</evidence>
<feature type="binding site" evidence="10">
    <location>
        <position position="279"/>
    </location>
    <ligand>
        <name>Mg(2+)</name>
        <dbReference type="ChEBI" id="CHEBI:18420"/>
    </ligand>
</feature>
<feature type="binding site" evidence="10">
    <location>
        <position position="275"/>
    </location>
    <ligand>
        <name>K(+)</name>
        <dbReference type="ChEBI" id="CHEBI:29103"/>
    </ligand>
</feature>
<dbReference type="EC" id="3.6.-.-" evidence="10"/>
<feature type="binding site" evidence="10">
    <location>
        <position position="148"/>
    </location>
    <ligand>
        <name>(6S)-5-formyl-5,6,7,8-tetrahydrofolate</name>
        <dbReference type="ChEBI" id="CHEBI:57457"/>
    </ligand>
</feature>
<evidence type="ECO:0000256" key="10">
    <source>
        <dbReference type="HAMAP-Rule" id="MF_00379"/>
    </source>
</evidence>
<reference evidence="13" key="1">
    <citation type="submission" date="2020-10" db="EMBL/GenBank/DDBJ databases">
        <authorList>
            <person name="Gilroy R."/>
        </authorList>
    </citation>
    <scope>NUCLEOTIDE SEQUENCE</scope>
    <source>
        <strain evidence="13">D5-748</strain>
    </source>
</reference>
<evidence type="ECO:0000256" key="6">
    <source>
        <dbReference type="ARBA" id="ARBA00022801"/>
    </source>
</evidence>
<feature type="binding site" evidence="10">
    <location>
        <begin position="298"/>
        <end position="301"/>
    </location>
    <ligand>
        <name>GTP</name>
        <dbReference type="ChEBI" id="CHEBI:37565"/>
    </ligand>
</feature>
<keyword evidence="3 10" id="KW-0819">tRNA processing</keyword>
<sequence length="609" mass="64982">MYTGNDDTICAPATVPGTGAITVIRLSGENALEIADKVIECKATSDNSDKDSNADSGVGSCADSGHIASSKGYTIRFGTVKDESGKLLDEVLVSIFRAPHSYTGENSAEISCHASKYIADRLMQLLVKAGARTAEPGEFTRRAFLNGKMDLAQAEAVADLIASQNAAAHRVAINQLKGGFSRELSKMRAQMLHIVSLMELELDFSEEDVTFADRHELDTLLKSTIRHISTLMESFRLGNVIKNGVPVVIIGATNAGKSTLLNALLGEDRAIVSDVHGTTRDTIEETMTIDGILFRFIDTAGIRETSEAIEKIGIERTFKKIREATVVLAMLDITRPEEDLTRSVNDILMNVDTRHQKLIFLLNKCDLGGGTVFGQSYDRATLDSGTGAGAEDVDSHAAESIAAAKDVSSAPTAGPTVRGAGTVDASPACAKSIGAIPATADAAAKETYADKEISGNFRQMDDFNAANNYVIIKNHIVSLIEDHNIKLFGKYHPVEPVSKAGSIPPISIIPISAKSGEGLDALKSALASTQSGLISNSDTVLITNTRHYEALSNARDALVRVRSGLSDALPTDLLTQDLREVLYHIGSIVGEISTDEVLGNIFENFCVGK</sequence>
<dbReference type="SUPFAM" id="SSF52540">
    <property type="entry name" value="P-loop containing nucleoside triphosphate hydrolases"/>
    <property type="match status" value="1"/>
</dbReference>
<dbReference type="PROSITE" id="PS51709">
    <property type="entry name" value="G_TRME"/>
    <property type="match status" value="1"/>
</dbReference>
<dbReference type="EMBL" id="JADIMO010000116">
    <property type="protein sequence ID" value="MBO8445840.1"/>
    <property type="molecule type" value="Genomic_DNA"/>
</dbReference>
<evidence type="ECO:0000256" key="1">
    <source>
        <dbReference type="ARBA" id="ARBA00011043"/>
    </source>
</evidence>
<dbReference type="InterPro" id="IPR027417">
    <property type="entry name" value="P-loop_NTPase"/>
</dbReference>
<dbReference type="Gene3D" id="3.30.1360.120">
    <property type="entry name" value="Probable tRNA modification gtpase trme, domain 1"/>
    <property type="match status" value="1"/>
</dbReference>
<dbReference type="Pfam" id="PF01926">
    <property type="entry name" value="MMR_HSR1"/>
    <property type="match status" value="1"/>
</dbReference>
<dbReference type="PANTHER" id="PTHR42714:SF2">
    <property type="entry name" value="TRNA MODIFICATION GTPASE GTPBP3, MITOCHONDRIAL"/>
    <property type="match status" value="1"/>
</dbReference>
<dbReference type="Proteomes" id="UP000823619">
    <property type="component" value="Unassembled WGS sequence"/>
</dbReference>
<feature type="domain" description="TrmE-type G" evidence="12">
    <location>
        <begin position="244"/>
        <end position="531"/>
    </location>
</feature>
<evidence type="ECO:0000313" key="13">
    <source>
        <dbReference type="EMBL" id="MBO8445840.1"/>
    </source>
</evidence>
<feature type="binding site" evidence="10">
    <location>
        <begin position="254"/>
        <end position="259"/>
    </location>
    <ligand>
        <name>GTP</name>
        <dbReference type="ChEBI" id="CHEBI:37565"/>
    </ligand>
</feature>
<organism evidence="13 14">
    <name type="scientific">Candidatus Cryptobacteroides merdavium</name>
    <dbReference type="NCBI Taxonomy" id="2840769"/>
    <lineage>
        <taxon>Bacteria</taxon>
        <taxon>Pseudomonadati</taxon>
        <taxon>Bacteroidota</taxon>
        <taxon>Bacteroidia</taxon>
        <taxon>Bacteroidales</taxon>
        <taxon>Candidatus Cryptobacteroides</taxon>
    </lineage>
</organism>
<evidence type="ECO:0000256" key="11">
    <source>
        <dbReference type="RuleBase" id="RU003313"/>
    </source>
</evidence>
<evidence type="ECO:0000256" key="5">
    <source>
        <dbReference type="ARBA" id="ARBA00022741"/>
    </source>
</evidence>
<feature type="binding site" evidence="10">
    <location>
        <position position="278"/>
    </location>
    <ligand>
        <name>K(+)</name>
        <dbReference type="ChEBI" id="CHEBI:29103"/>
    </ligand>
</feature>
<evidence type="ECO:0000313" key="14">
    <source>
        <dbReference type="Proteomes" id="UP000823619"/>
    </source>
</evidence>
<keyword evidence="9 10" id="KW-0342">GTP-binding</keyword>
<dbReference type="Gene3D" id="1.20.120.430">
    <property type="entry name" value="tRNA modification GTPase MnmE domain 2"/>
    <property type="match status" value="1"/>
</dbReference>
<feature type="binding site" evidence="10">
    <location>
        <position position="25"/>
    </location>
    <ligand>
        <name>(6S)-5-formyl-5,6,7,8-tetrahydrofolate</name>
        <dbReference type="ChEBI" id="CHEBI:57457"/>
    </ligand>
</feature>
<feature type="binding site" evidence="10">
    <location>
        <position position="254"/>
    </location>
    <ligand>
        <name>K(+)</name>
        <dbReference type="ChEBI" id="CHEBI:29103"/>
    </ligand>
</feature>
<dbReference type="AlphaFoldDB" id="A0A9D9EFE0"/>
<evidence type="ECO:0000256" key="4">
    <source>
        <dbReference type="ARBA" id="ARBA00022723"/>
    </source>
</evidence>
<feature type="binding site" evidence="10">
    <location>
        <begin position="273"/>
        <end position="279"/>
    </location>
    <ligand>
        <name>GTP</name>
        <dbReference type="ChEBI" id="CHEBI:37565"/>
    </ligand>
</feature>
<dbReference type="InterPro" id="IPR031168">
    <property type="entry name" value="G_TrmE"/>
</dbReference>
<dbReference type="Pfam" id="PF10396">
    <property type="entry name" value="TrmE_N"/>
    <property type="match status" value="1"/>
</dbReference>
<dbReference type="InterPro" id="IPR006073">
    <property type="entry name" value="GTP-bd"/>
</dbReference>
<dbReference type="FunFam" id="3.40.50.300:FF:001376">
    <property type="entry name" value="tRNA modification GTPase MnmE"/>
    <property type="match status" value="1"/>
</dbReference>
<keyword evidence="5 10" id="KW-0547">Nucleotide-binding</keyword>
<dbReference type="HAMAP" id="MF_00379">
    <property type="entry name" value="GTPase_MnmE"/>
    <property type="match status" value="1"/>
</dbReference>
<keyword evidence="8 10" id="KW-0630">Potassium</keyword>
<keyword evidence="4 10" id="KW-0479">Metal-binding</keyword>
<accession>A0A9D9EFE0</accession>
<feature type="binding site" evidence="10">
    <location>
        <position position="109"/>
    </location>
    <ligand>
        <name>(6S)-5-formyl-5,6,7,8-tetrahydrofolate</name>
        <dbReference type="ChEBI" id="CHEBI:57457"/>
    </ligand>
</feature>
<reference evidence="13" key="2">
    <citation type="journal article" date="2021" name="PeerJ">
        <title>Extensive microbial diversity within the chicken gut microbiome revealed by metagenomics and culture.</title>
        <authorList>
            <person name="Gilroy R."/>
            <person name="Ravi A."/>
            <person name="Getino M."/>
            <person name="Pursley I."/>
            <person name="Horton D.L."/>
            <person name="Alikhan N.F."/>
            <person name="Baker D."/>
            <person name="Gharbi K."/>
            <person name="Hall N."/>
            <person name="Watson M."/>
            <person name="Adriaenssens E.M."/>
            <person name="Foster-Nyarko E."/>
            <person name="Jarju S."/>
            <person name="Secka A."/>
            <person name="Antonio M."/>
            <person name="Oren A."/>
            <person name="Chaudhuri R.R."/>
            <person name="La Ragione R."/>
            <person name="Hildebrand F."/>
            <person name="Pallen M.J."/>
        </authorList>
    </citation>
    <scope>NUCLEOTIDE SEQUENCE</scope>
    <source>
        <strain evidence="13">D5-748</strain>
    </source>
</reference>
<dbReference type="PANTHER" id="PTHR42714">
    <property type="entry name" value="TRNA MODIFICATION GTPASE GTPBP3"/>
    <property type="match status" value="1"/>
</dbReference>
<comment type="caution">
    <text evidence="10">Lacks conserved residue(s) required for the propagation of feature annotation.</text>
</comment>
<dbReference type="GO" id="GO:0002098">
    <property type="term" value="P:tRNA wobble uridine modification"/>
    <property type="evidence" value="ECO:0007669"/>
    <property type="project" value="TreeGrafter"/>
</dbReference>
<dbReference type="SUPFAM" id="SSF116878">
    <property type="entry name" value="TrmE connector domain"/>
    <property type="match status" value="1"/>
</dbReference>
<dbReference type="GO" id="GO:0003924">
    <property type="term" value="F:GTPase activity"/>
    <property type="evidence" value="ECO:0007669"/>
    <property type="project" value="UniProtKB-UniRule"/>
</dbReference>
<dbReference type="GO" id="GO:0005525">
    <property type="term" value="F:GTP binding"/>
    <property type="evidence" value="ECO:0007669"/>
    <property type="project" value="UniProtKB-UniRule"/>
</dbReference>
<dbReference type="NCBIfam" id="TIGR00450">
    <property type="entry name" value="mnmE_trmE_thdF"/>
    <property type="match status" value="1"/>
</dbReference>
<comment type="cofactor">
    <cofactor evidence="10">
        <name>K(+)</name>
        <dbReference type="ChEBI" id="CHEBI:29103"/>
    </cofactor>
    <text evidence="10">Binds 1 potassium ion per subunit.</text>
</comment>
<evidence type="ECO:0000256" key="9">
    <source>
        <dbReference type="ARBA" id="ARBA00023134"/>
    </source>
</evidence>
<comment type="caution">
    <text evidence="13">The sequence shown here is derived from an EMBL/GenBank/DDBJ whole genome shotgun (WGS) entry which is preliminary data.</text>
</comment>
<dbReference type="GO" id="GO:0030488">
    <property type="term" value="P:tRNA methylation"/>
    <property type="evidence" value="ECO:0007669"/>
    <property type="project" value="TreeGrafter"/>
</dbReference>
<evidence type="ECO:0000256" key="3">
    <source>
        <dbReference type="ARBA" id="ARBA00022694"/>
    </source>
</evidence>
<feature type="binding site" evidence="10">
    <location>
        <position position="273"/>
    </location>
    <ligand>
        <name>K(+)</name>
        <dbReference type="ChEBI" id="CHEBI:29103"/>
    </ligand>
</feature>